<proteinExistence type="predicted"/>
<keyword evidence="3" id="KW-1185">Reference proteome</keyword>
<reference evidence="2 3" key="1">
    <citation type="submission" date="2019-07" db="EMBL/GenBank/DDBJ databases">
        <title>Hymenobacter sp. straun FUR1 Genome sequencing and assembly.</title>
        <authorList>
            <person name="Chhetri G."/>
        </authorList>
    </citation>
    <scope>NUCLEOTIDE SEQUENCE [LARGE SCALE GENOMIC DNA]</scope>
    <source>
        <strain evidence="2 3">Fur1</strain>
    </source>
</reference>
<evidence type="ECO:0000313" key="2">
    <source>
        <dbReference type="EMBL" id="TVT39689.1"/>
    </source>
</evidence>
<sequence length="227" mass="25800">MPNPRALTKIDTRGPAGSTVHLGVALSCGVSNLIQYERRLPHRLPPGEAIFLTFRLADTLPRQVVAQLHEEAALLTNRADITPEQLYAERKRYFGRFDRTLDSADFGPTWLRQPDIAALVVQSLHYFDGGRGYDLLSYCLMPNHLHMVVLLLPEAPPLIKTLQRLKSYTATQANKLLGRTGAFWQAESYDHVVRNGELERIISYVLENPVKAGLVDNWEQWPYSYMK</sequence>
<dbReference type="SUPFAM" id="SSF143422">
    <property type="entry name" value="Transposase IS200-like"/>
    <property type="match status" value="1"/>
</dbReference>
<dbReference type="Proteomes" id="UP000317624">
    <property type="component" value="Unassembled WGS sequence"/>
</dbReference>
<dbReference type="EMBL" id="VMRJ01000004">
    <property type="protein sequence ID" value="TVT39689.1"/>
    <property type="molecule type" value="Genomic_DNA"/>
</dbReference>
<dbReference type="PANTHER" id="PTHR36966:SF1">
    <property type="entry name" value="REP-ASSOCIATED TYROSINE TRANSPOSASE"/>
    <property type="match status" value="1"/>
</dbReference>
<dbReference type="AlphaFoldDB" id="A0A558BT71"/>
<dbReference type="PROSITE" id="PS51257">
    <property type="entry name" value="PROKAR_LIPOPROTEIN"/>
    <property type="match status" value="1"/>
</dbReference>
<dbReference type="InterPro" id="IPR052715">
    <property type="entry name" value="RAYT_transposase"/>
</dbReference>
<gene>
    <name evidence="2" type="ORF">FNT36_17865</name>
</gene>
<accession>A0A558BT71</accession>
<evidence type="ECO:0000259" key="1">
    <source>
        <dbReference type="SMART" id="SM01321"/>
    </source>
</evidence>
<name>A0A558BT71_9BACT</name>
<protein>
    <recommendedName>
        <fullName evidence="1">Transposase IS200-like domain-containing protein</fullName>
    </recommendedName>
</protein>
<dbReference type="PANTHER" id="PTHR36966">
    <property type="entry name" value="REP-ASSOCIATED TYROSINE TRANSPOSASE"/>
    <property type="match status" value="1"/>
</dbReference>
<evidence type="ECO:0000313" key="3">
    <source>
        <dbReference type="Proteomes" id="UP000317624"/>
    </source>
</evidence>
<dbReference type="InterPro" id="IPR002686">
    <property type="entry name" value="Transposase_17"/>
</dbReference>
<dbReference type="GO" id="GO:0004803">
    <property type="term" value="F:transposase activity"/>
    <property type="evidence" value="ECO:0007669"/>
    <property type="project" value="InterPro"/>
</dbReference>
<organism evidence="2 3">
    <name type="scientific">Hymenobacter setariae</name>
    <dbReference type="NCBI Taxonomy" id="2594794"/>
    <lineage>
        <taxon>Bacteria</taxon>
        <taxon>Pseudomonadati</taxon>
        <taxon>Bacteroidota</taxon>
        <taxon>Cytophagia</taxon>
        <taxon>Cytophagales</taxon>
        <taxon>Hymenobacteraceae</taxon>
        <taxon>Hymenobacter</taxon>
    </lineage>
</organism>
<dbReference type="InterPro" id="IPR036515">
    <property type="entry name" value="Transposase_17_sf"/>
</dbReference>
<dbReference type="SMART" id="SM01321">
    <property type="entry name" value="Y1_Tnp"/>
    <property type="match status" value="1"/>
</dbReference>
<dbReference type="GO" id="GO:0006313">
    <property type="term" value="P:DNA transposition"/>
    <property type="evidence" value="ECO:0007669"/>
    <property type="project" value="InterPro"/>
</dbReference>
<dbReference type="GO" id="GO:0043565">
    <property type="term" value="F:sequence-specific DNA binding"/>
    <property type="evidence" value="ECO:0007669"/>
    <property type="project" value="TreeGrafter"/>
</dbReference>
<comment type="caution">
    <text evidence="2">The sequence shown here is derived from an EMBL/GenBank/DDBJ whole genome shotgun (WGS) entry which is preliminary data.</text>
</comment>
<dbReference type="Gene3D" id="3.30.70.1290">
    <property type="entry name" value="Transposase IS200-like"/>
    <property type="match status" value="1"/>
</dbReference>
<dbReference type="OrthoDB" id="9814067at2"/>
<feature type="domain" description="Transposase IS200-like" evidence="1">
    <location>
        <begin position="82"/>
        <end position="208"/>
    </location>
</feature>